<evidence type="ECO:0000256" key="4">
    <source>
        <dbReference type="ARBA" id="ARBA00022989"/>
    </source>
</evidence>
<sequence length="343" mass="36047">MSATRARRSAPAPAGDPPPGGRWSRVTGLPGRWQDRVTQLRRRLPWFDHLARAGGRYRRTQGDLMAAGVTYFVFLGLVPVLLLVASVIGLVLAGNELLQQELYAAIRESFPGSAGRQITDELGGAVGSAGLTGLIGVVGFLYAGLRAMDKLRVGMERIWKGRVDEPEFLRDNLQDLLALVALGLLGLLSLGFTGLVTQATGWLLELSGLAQAPGLPLLTAVVGIALALATDVVVFLWLLTVVPSTAHPVRRLLPGALFGAAGFEVLKLIGSLYLSLISGSVTASAFGGAVGILIWLNVVCRFAFFTAAWTATLPGVQGDARVVAEGADPAVPPADGRTAAARR</sequence>
<evidence type="ECO:0000256" key="6">
    <source>
        <dbReference type="SAM" id="MobiDB-lite"/>
    </source>
</evidence>
<protein>
    <submittedName>
        <fullName evidence="8">Membrane protein</fullName>
    </submittedName>
</protein>
<dbReference type="GO" id="GO:0005886">
    <property type="term" value="C:plasma membrane"/>
    <property type="evidence" value="ECO:0007669"/>
    <property type="project" value="UniProtKB-SubCell"/>
</dbReference>
<evidence type="ECO:0000313" key="8">
    <source>
        <dbReference type="EMBL" id="SNR99873.1"/>
    </source>
</evidence>
<comment type="subcellular location">
    <subcellularLocation>
        <location evidence="1">Cell membrane</location>
        <topology evidence="1">Multi-pass membrane protein</topology>
    </subcellularLocation>
</comment>
<gene>
    <name evidence="8" type="ORF">SAMN06893096_101272</name>
</gene>
<organism evidence="8 9">
    <name type="scientific">Geodermatophilus pulveris</name>
    <dbReference type="NCBI Taxonomy" id="1564159"/>
    <lineage>
        <taxon>Bacteria</taxon>
        <taxon>Bacillati</taxon>
        <taxon>Actinomycetota</taxon>
        <taxon>Actinomycetes</taxon>
        <taxon>Geodermatophilales</taxon>
        <taxon>Geodermatophilaceae</taxon>
        <taxon>Geodermatophilus</taxon>
    </lineage>
</organism>
<evidence type="ECO:0000256" key="2">
    <source>
        <dbReference type="ARBA" id="ARBA00022475"/>
    </source>
</evidence>
<keyword evidence="2" id="KW-1003">Cell membrane</keyword>
<keyword evidence="4 7" id="KW-1133">Transmembrane helix</keyword>
<keyword evidence="9" id="KW-1185">Reference proteome</keyword>
<evidence type="ECO:0000313" key="9">
    <source>
        <dbReference type="Proteomes" id="UP000198373"/>
    </source>
</evidence>
<evidence type="ECO:0000256" key="1">
    <source>
        <dbReference type="ARBA" id="ARBA00004651"/>
    </source>
</evidence>
<name>A0A239AY34_9ACTN</name>
<feature type="transmembrane region" description="Helical" evidence="7">
    <location>
        <begin position="283"/>
        <end position="304"/>
    </location>
</feature>
<feature type="transmembrane region" description="Helical" evidence="7">
    <location>
        <begin position="64"/>
        <end position="93"/>
    </location>
</feature>
<dbReference type="Pfam" id="PF03631">
    <property type="entry name" value="Virul_fac_BrkB"/>
    <property type="match status" value="1"/>
</dbReference>
<dbReference type="PANTHER" id="PTHR30213:SF1">
    <property type="entry name" value="INNER MEMBRANE PROTEIN YHJD"/>
    <property type="match status" value="1"/>
</dbReference>
<feature type="transmembrane region" description="Helical" evidence="7">
    <location>
        <begin position="176"/>
        <end position="197"/>
    </location>
</feature>
<reference evidence="9" key="1">
    <citation type="submission" date="2017-06" db="EMBL/GenBank/DDBJ databases">
        <authorList>
            <person name="Varghese N."/>
            <person name="Submissions S."/>
        </authorList>
    </citation>
    <scope>NUCLEOTIDE SEQUENCE [LARGE SCALE GENOMIC DNA]</scope>
    <source>
        <strain evidence="9">DSM 46839</strain>
    </source>
</reference>
<feature type="transmembrane region" description="Helical" evidence="7">
    <location>
        <begin position="125"/>
        <end position="145"/>
    </location>
</feature>
<feature type="transmembrane region" description="Helical" evidence="7">
    <location>
        <begin position="217"/>
        <end position="240"/>
    </location>
</feature>
<dbReference type="RefSeq" id="WP_089303800.1">
    <property type="nucleotide sequence ID" value="NZ_FZOO01000001.1"/>
</dbReference>
<evidence type="ECO:0000256" key="7">
    <source>
        <dbReference type="SAM" id="Phobius"/>
    </source>
</evidence>
<evidence type="ECO:0000256" key="3">
    <source>
        <dbReference type="ARBA" id="ARBA00022692"/>
    </source>
</evidence>
<dbReference type="OrthoDB" id="4127374at2"/>
<feature type="region of interest" description="Disordered" evidence="6">
    <location>
        <begin position="1"/>
        <end position="28"/>
    </location>
</feature>
<dbReference type="EMBL" id="FZOO01000001">
    <property type="protein sequence ID" value="SNR99873.1"/>
    <property type="molecule type" value="Genomic_DNA"/>
</dbReference>
<accession>A0A239AY34</accession>
<keyword evidence="3 7" id="KW-0812">Transmembrane</keyword>
<keyword evidence="5 7" id="KW-0472">Membrane</keyword>
<dbReference type="InterPro" id="IPR017039">
    <property type="entry name" value="Virul_fac_BrkB"/>
</dbReference>
<feature type="transmembrane region" description="Helical" evidence="7">
    <location>
        <begin position="252"/>
        <end position="277"/>
    </location>
</feature>
<proteinExistence type="predicted"/>
<dbReference type="AlphaFoldDB" id="A0A239AY34"/>
<dbReference type="Proteomes" id="UP000198373">
    <property type="component" value="Unassembled WGS sequence"/>
</dbReference>
<dbReference type="PANTHER" id="PTHR30213">
    <property type="entry name" value="INNER MEMBRANE PROTEIN YHJD"/>
    <property type="match status" value="1"/>
</dbReference>
<evidence type="ECO:0000256" key="5">
    <source>
        <dbReference type="ARBA" id="ARBA00023136"/>
    </source>
</evidence>